<feature type="disulfide bond" evidence="2">
    <location>
        <begin position="320"/>
        <end position="357"/>
    </location>
</feature>
<dbReference type="STRING" id="655827.E9E765"/>
<feature type="domain" description="Peptidase A1" evidence="4">
    <location>
        <begin position="75"/>
        <end position="394"/>
    </location>
</feature>
<evidence type="ECO:0000313" key="5">
    <source>
        <dbReference type="EMBL" id="EFY88240.1"/>
    </source>
</evidence>
<sequence>MGVFEALFLLFASQALAAPVDSQEGTKNAAGQNGILHLPLVPIAREVDARDIAKREISTPVDYFKYEGPKPATSVGIVLEIGQPPQKVIVEPDTGSSKFWVLGVKPGDNRGGNGSTYFDMKLSTSLQDLKKDDGAAYGGGSERVNYALVTDEVSFGGTSLGSMQFGVGNLSSPHTSLGRNVGIMGLLPNPKVKDFILDKLLEKNLVKSRAFSFSLREKGKGALSFGGYDTSKFSGPLEKFAMQPSDNKHFIIQVQSVLFNNGTTNSTVLLGKQGNSGKTLTMGLDSGAPALQVSMDVAKEFAERMGGAWKRLGRIMEFPCDAVDAKASIDFKMSDETTVSIPLLDLVTSRLDNGKTCQLAVQAGKSPADLWTGGHFLRRSMVVYDPDNASMYVARGADCGSSLVAIDGKMPDNVVGKCNAKVPDSPAGGPPTTTDKPIGNICRGGQLYSCYTKTSAASVDLGLDAVAVGRPPSDYADGRGTAWARCLDSFPRSCHGRGRLKRFASLGQPRRPSQTIIQTGVDSYMSLESYSVKDFWGTRAPEDIGYAVHACRAAVSGTADDDPKRPLLRLDSLGLHLGVKDSHTIAAIPDNDPNRAKFLDNLQISSLISLYTLGKQCL</sequence>
<dbReference type="PRINTS" id="PR00792">
    <property type="entry name" value="PEPSIN"/>
</dbReference>
<dbReference type="PROSITE" id="PS51767">
    <property type="entry name" value="PEPTIDASE_A1"/>
    <property type="match status" value="1"/>
</dbReference>
<protein>
    <submittedName>
        <fullName evidence="5">Secreted aspartic proteinase</fullName>
    </submittedName>
</protein>
<dbReference type="InterPro" id="IPR001461">
    <property type="entry name" value="Aspartic_peptidase_A1"/>
</dbReference>
<keyword evidence="2" id="KW-1015">Disulfide bond</keyword>
<dbReference type="GO" id="GO:0004190">
    <property type="term" value="F:aspartic-type endopeptidase activity"/>
    <property type="evidence" value="ECO:0007669"/>
    <property type="project" value="InterPro"/>
</dbReference>
<dbReference type="InterPro" id="IPR033121">
    <property type="entry name" value="PEPTIDASE_A1"/>
</dbReference>
<feature type="signal peptide" evidence="3">
    <location>
        <begin position="1"/>
        <end position="17"/>
    </location>
</feature>
<dbReference type="Gene3D" id="2.40.70.10">
    <property type="entry name" value="Acid Proteases"/>
    <property type="match status" value="2"/>
</dbReference>
<dbReference type="InterPro" id="IPR021109">
    <property type="entry name" value="Peptidase_aspartic_dom_sf"/>
</dbReference>
<proteinExistence type="inferred from homology"/>
<evidence type="ECO:0000256" key="3">
    <source>
        <dbReference type="SAM" id="SignalP"/>
    </source>
</evidence>
<feature type="chain" id="PRO_5003235114" evidence="3">
    <location>
        <begin position="18"/>
        <end position="618"/>
    </location>
</feature>
<name>E9E765_METAQ</name>
<dbReference type="OMA" id="RITTENY"/>
<gene>
    <name evidence="5" type="ORF">MAC_05713</name>
</gene>
<keyword evidence="6" id="KW-1185">Reference proteome</keyword>
<reference evidence="5 6" key="1">
    <citation type="journal article" date="2011" name="PLoS Genet.">
        <title>Genome sequencing and comparative transcriptomics of the model entomopathogenic fungi Metarhizium anisopliae and M. acridum.</title>
        <authorList>
            <person name="Gao Q."/>
            <person name="Jin K."/>
            <person name="Ying S.H."/>
            <person name="Zhang Y."/>
            <person name="Xiao G."/>
            <person name="Shang Y."/>
            <person name="Duan Z."/>
            <person name="Hu X."/>
            <person name="Xie X.Q."/>
            <person name="Zhou G."/>
            <person name="Peng G."/>
            <person name="Luo Z."/>
            <person name="Huang W."/>
            <person name="Wang B."/>
            <person name="Fang W."/>
            <person name="Wang S."/>
            <person name="Zhong Y."/>
            <person name="Ma L.J."/>
            <person name="St Leger R.J."/>
            <person name="Zhao G.P."/>
            <person name="Pei Y."/>
            <person name="Feng M.G."/>
            <person name="Xia Y."/>
            <person name="Wang C."/>
        </authorList>
    </citation>
    <scope>NUCLEOTIDE SEQUENCE [LARGE SCALE GENOMIC DNA]</scope>
    <source>
        <strain evidence="5 6">CQMa 102</strain>
    </source>
</reference>
<dbReference type="InParanoid" id="E9E765"/>
<dbReference type="PANTHER" id="PTHR47966:SF65">
    <property type="entry name" value="ASPARTIC-TYPE ENDOPEPTIDASE"/>
    <property type="match status" value="1"/>
</dbReference>
<dbReference type="Proteomes" id="UP000002499">
    <property type="component" value="Unassembled WGS sequence"/>
</dbReference>
<dbReference type="HOGENOM" id="CLU_030513_0_0_1"/>
<evidence type="ECO:0000313" key="6">
    <source>
        <dbReference type="Proteomes" id="UP000002499"/>
    </source>
</evidence>
<organism evidence="6">
    <name type="scientific">Metarhizium acridum (strain CQMa 102)</name>
    <dbReference type="NCBI Taxonomy" id="655827"/>
    <lineage>
        <taxon>Eukaryota</taxon>
        <taxon>Fungi</taxon>
        <taxon>Dikarya</taxon>
        <taxon>Ascomycota</taxon>
        <taxon>Pezizomycotina</taxon>
        <taxon>Sordariomycetes</taxon>
        <taxon>Hypocreomycetidae</taxon>
        <taxon>Hypocreales</taxon>
        <taxon>Clavicipitaceae</taxon>
        <taxon>Metarhizium</taxon>
    </lineage>
</organism>
<dbReference type="OrthoDB" id="771136at2759"/>
<evidence type="ECO:0000259" key="4">
    <source>
        <dbReference type="PROSITE" id="PS51767"/>
    </source>
</evidence>
<dbReference type="PANTHER" id="PTHR47966">
    <property type="entry name" value="BETA-SITE APP-CLEAVING ENZYME, ISOFORM A-RELATED"/>
    <property type="match status" value="1"/>
</dbReference>
<dbReference type="AlphaFoldDB" id="E9E765"/>
<dbReference type="eggNOG" id="KOG1339">
    <property type="taxonomic scope" value="Eukaryota"/>
</dbReference>
<evidence type="ECO:0000256" key="2">
    <source>
        <dbReference type="PIRSR" id="PIRSR601461-2"/>
    </source>
</evidence>
<evidence type="ECO:0000256" key="1">
    <source>
        <dbReference type="ARBA" id="ARBA00007447"/>
    </source>
</evidence>
<accession>E9E765</accession>
<dbReference type="Pfam" id="PF00026">
    <property type="entry name" value="Asp"/>
    <property type="match status" value="1"/>
</dbReference>
<dbReference type="EMBL" id="GL698514">
    <property type="protein sequence ID" value="EFY88240.1"/>
    <property type="molecule type" value="Genomic_DNA"/>
</dbReference>
<dbReference type="SUPFAM" id="SSF50630">
    <property type="entry name" value="Acid proteases"/>
    <property type="match status" value="1"/>
</dbReference>
<dbReference type="GO" id="GO:0006508">
    <property type="term" value="P:proteolysis"/>
    <property type="evidence" value="ECO:0007669"/>
    <property type="project" value="InterPro"/>
</dbReference>
<keyword evidence="3" id="KW-0732">Signal</keyword>
<comment type="similarity">
    <text evidence="1">Belongs to the peptidase A1 family.</text>
</comment>